<accession>A0ABS4YID0</accession>
<evidence type="ECO:0000313" key="1">
    <source>
        <dbReference type="EMBL" id="MBP2407653.1"/>
    </source>
</evidence>
<sequence length="54" mass="5787">MVCGASFCVSAGVLSHVVLRSYRTNGHCSSKHPLHRASLPAERPWMRPAPALSG</sequence>
<proteinExistence type="predicted"/>
<evidence type="ECO:0000313" key="2">
    <source>
        <dbReference type="Proteomes" id="UP000698222"/>
    </source>
</evidence>
<dbReference type="Proteomes" id="UP000698222">
    <property type="component" value="Unassembled WGS sequence"/>
</dbReference>
<gene>
    <name evidence="1" type="ORF">JOF44_000556</name>
</gene>
<protein>
    <submittedName>
        <fullName evidence="1">Uncharacterized protein</fullName>
    </submittedName>
</protein>
<organism evidence="1 2">
    <name type="scientific">Brachybacterium fresconis</name>
    <dbReference type="NCBI Taxonomy" id="173363"/>
    <lineage>
        <taxon>Bacteria</taxon>
        <taxon>Bacillati</taxon>
        <taxon>Actinomycetota</taxon>
        <taxon>Actinomycetes</taxon>
        <taxon>Micrococcales</taxon>
        <taxon>Dermabacteraceae</taxon>
        <taxon>Brachybacterium</taxon>
    </lineage>
</organism>
<dbReference type="EMBL" id="JAGIOC010000001">
    <property type="protein sequence ID" value="MBP2407653.1"/>
    <property type="molecule type" value="Genomic_DNA"/>
</dbReference>
<reference evidence="1 2" key="1">
    <citation type="submission" date="2021-03" db="EMBL/GenBank/DDBJ databases">
        <title>Sequencing the genomes of 1000 actinobacteria strains.</title>
        <authorList>
            <person name="Klenk H.-P."/>
        </authorList>
    </citation>
    <scope>NUCLEOTIDE SEQUENCE [LARGE SCALE GENOMIC DNA]</scope>
    <source>
        <strain evidence="1 2">DSM 14564</strain>
    </source>
</reference>
<name>A0ABS4YID0_9MICO</name>
<keyword evidence="2" id="KW-1185">Reference proteome</keyword>
<comment type="caution">
    <text evidence="1">The sequence shown here is derived from an EMBL/GenBank/DDBJ whole genome shotgun (WGS) entry which is preliminary data.</text>
</comment>